<evidence type="ECO:0000256" key="1">
    <source>
        <dbReference type="ARBA" id="ARBA00006432"/>
    </source>
</evidence>
<gene>
    <name evidence="7" type="ORF">KP509_33G041000</name>
</gene>
<protein>
    <recommendedName>
        <fullName evidence="9">4-coumarate--CoA ligase</fullName>
    </recommendedName>
</protein>
<dbReference type="OrthoDB" id="10253869at2759"/>
<feature type="domain" description="AMP-dependent synthetase/ligase" evidence="5">
    <location>
        <begin position="45"/>
        <end position="412"/>
    </location>
</feature>
<evidence type="ECO:0000256" key="4">
    <source>
        <dbReference type="ARBA" id="ARBA00022840"/>
    </source>
</evidence>
<dbReference type="GO" id="GO:0005524">
    <property type="term" value="F:ATP binding"/>
    <property type="evidence" value="ECO:0007669"/>
    <property type="project" value="UniProtKB-KW"/>
</dbReference>
<comment type="caution">
    <text evidence="7">The sequence shown here is derived from an EMBL/GenBank/DDBJ whole genome shotgun (WGS) entry which is preliminary data.</text>
</comment>
<dbReference type="EMBL" id="CM035438">
    <property type="protein sequence ID" value="KAH7285686.1"/>
    <property type="molecule type" value="Genomic_DNA"/>
</dbReference>
<evidence type="ECO:0008006" key="9">
    <source>
        <dbReference type="Google" id="ProtNLM"/>
    </source>
</evidence>
<dbReference type="InterPro" id="IPR045851">
    <property type="entry name" value="AMP-bd_C_sf"/>
</dbReference>
<dbReference type="Proteomes" id="UP000825935">
    <property type="component" value="Chromosome 33"/>
</dbReference>
<evidence type="ECO:0000313" key="7">
    <source>
        <dbReference type="EMBL" id="KAH7285686.1"/>
    </source>
</evidence>
<dbReference type="InterPro" id="IPR000873">
    <property type="entry name" value="AMP-dep_synth/lig_dom"/>
</dbReference>
<dbReference type="InterPro" id="IPR020845">
    <property type="entry name" value="AMP-binding_CS"/>
</dbReference>
<dbReference type="CDD" id="cd05904">
    <property type="entry name" value="4CL"/>
    <property type="match status" value="1"/>
</dbReference>
<evidence type="ECO:0000259" key="6">
    <source>
        <dbReference type="Pfam" id="PF13193"/>
    </source>
</evidence>
<dbReference type="InterPro" id="IPR042099">
    <property type="entry name" value="ANL_N_sf"/>
</dbReference>
<dbReference type="SUPFAM" id="SSF56801">
    <property type="entry name" value="Acetyl-CoA synthetase-like"/>
    <property type="match status" value="1"/>
</dbReference>
<dbReference type="PANTHER" id="PTHR24096:SF389">
    <property type="entry name" value="4-COUMARATE--COA LIGASE-LIKE 1"/>
    <property type="match status" value="1"/>
</dbReference>
<dbReference type="AlphaFoldDB" id="A0A8T2QPB9"/>
<dbReference type="Pfam" id="PF13193">
    <property type="entry name" value="AMP-binding_C"/>
    <property type="match status" value="1"/>
</dbReference>
<dbReference type="GO" id="GO:0046949">
    <property type="term" value="P:fatty-acyl-CoA biosynthetic process"/>
    <property type="evidence" value="ECO:0007669"/>
    <property type="project" value="TreeGrafter"/>
</dbReference>
<feature type="domain" description="AMP-binding enzyme C-terminal" evidence="6">
    <location>
        <begin position="463"/>
        <end position="538"/>
    </location>
</feature>
<evidence type="ECO:0000259" key="5">
    <source>
        <dbReference type="Pfam" id="PF00501"/>
    </source>
</evidence>
<name>A0A8T2QPB9_CERRI</name>
<sequence>METVEHGKLPGENGGEKQEEVIFRSELEEVAVPSDMSLPQFVLEHVDECPTQVAIVDAVTGKQYTHSQVRSLSRNVGAGLCTHFNLQKGEVVCLLLPNMAEYPILVFGILSAGGVFMGANTSSHPDELEKQIKHSEAKIVITDTLSFPKIKNIAQQLQVLIVDTDTPPEGTKSSNILFECNEADVAFPKISEDDLCALPFSSGTTGLSKGVMITHGNLIANLCSTLFDLDNAKPGENVTLGLMPFFHIYGFTGICCSALRTKGKVVTLARFELCQFLDVLIKHEVTFAPIVPPIVLALVKSPVVDSYDLSKLKLQGIMSAAAPLAPDLRRSFEEKFPQVMIQEAYGLTEHSCITLSHCAPRHPRGIAKKGSVGFILPNLEVKFVDPATGKSLHRNSLGELCVRSKCVTKGYYKNPKATNDTIDEHGWLHTGDVGYIDDDGDIFIVERIKELIKYKGFQVPPAELEAVLISHPEIRDAAVVPIPNEEAGEIPAACVILTPGSILTKDEVLKFVASKVASYKKIRMVEFVDTIPKSSAGKILRRNVKDDLLKRLHQNSLTNNNSMN</sequence>
<evidence type="ECO:0000256" key="3">
    <source>
        <dbReference type="ARBA" id="ARBA00022741"/>
    </source>
</evidence>
<comment type="similarity">
    <text evidence="1">Belongs to the ATP-dependent AMP-binding enzyme family.</text>
</comment>
<reference evidence="7" key="1">
    <citation type="submission" date="2021-08" db="EMBL/GenBank/DDBJ databases">
        <title>WGS assembly of Ceratopteris richardii.</title>
        <authorList>
            <person name="Marchant D.B."/>
            <person name="Chen G."/>
            <person name="Jenkins J."/>
            <person name="Shu S."/>
            <person name="Leebens-Mack J."/>
            <person name="Grimwood J."/>
            <person name="Schmutz J."/>
            <person name="Soltis P."/>
            <person name="Soltis D."/>
            <person name="Chen Z.-H."/>
        </authorList>
    </citation>
    <scope>NUCLEOTIDE SEQUENCE</scope>
    <source>
        <strain evidence="7">Whitten #5841</strain>
        <tissue evidence="7">Leaf</tissue>
    </source>
</reference>
<dbReference type="PANTHER" id="PTHR24096">
    <property type="entry name" value="LONG-CHAIN-FATTY-ACID--COA LIGASE"/>
    <property type="match status" value="1"/>
</dbReference>
<organism evidence="7 8">
    <name type="scientific">Ceratopteris richardii</name>
    <name type="common">Triangle waterfern</name>
    <dbReference type="NCBI Taxonomy" id="49495"/>
    <lineage>
        <taxon>Eukaryota</taxon>
        <taxon>Viridiplantae</taxon>
        <taxon>Streptophyta</taxon>
        <taxon>Embryophyta</taxon>
        <taxon>Tracheophyta</taxon>
        <taxon>Polypodiopsida</taxon>
        <taxon>Polypodiidae</taxon>
        <taxon>Polypodiales</taxon>
        <taxon>Pteridineae</taxon>
        <taxon>Pteridaceae</taxon>
        <taxon>Parkerioideae</taxon>
        <taxon>Ceratopteris</taxon>
    </lineage>
</organism>
<dbReference type="Gene3D" id="3.30.300.30">
    <property type="match status" value="1"/>
</dbReference>
<keyword evidence="8" id="KW-1185">Reference proteome</keyword>
<dbReference type="Gene3D" id="3.40.50.12780">
    <property type="entry name" value="N-terminal domain of ligase-like"/>
    <property type="match status" value="1"/>
</dbReference>
<evidence type="ECO:0000256" key="2">
    <source>
        <dbReference type="ARBA" id="ARBA00022598"/>
    </source>
</evidence>
<keyword evidence="2" id="KW-0436">Ligase</keyword>
<accession>A0A8T2QPB9</accession>
<dbReference type="Pfam" id="PF00501">
    <property type="entry name" value="AMP-binding"/>
    <property type="match status" value="1"/>
</dbReference>
<dbReference type="OMA" id="GLMQDWP"/>
<dbReference type="FunFam" id="3.40.50.12780:FF:000003">
    <property type="entry name" value="Long-chain-fatty-acid--CoA ligase FadD"/>
    <property type="match status" value="1"/>
</dbReference>
<dbReference type="PROSITE" id="PS00455">
    <property type="entry name" value="AMP_BINDING"/>
    <property type="match status" value="1"/>
</dbReference>
<dbReference type="InterPro" id="IPR025110">
    <property type="entry name" value="AMP-bd_C"/>
</dbReference>
<keyword evidence="4" id="KW-0067">ATP-binding</keyword>
<proteinExistence type="inferred from homology"/>
<evidence type="ECO:0000313" key="8">
    <source>
        <dbReference type="Proteomes" id="UP000825935"/>
    </source>
</evidence>
<keyword evidence="3" id="KW-0547">Nucleotide-binding</keyword>
<dbReference type="FunFam" id="3.30.300.30:FF:000007">
    <property type="entry name" value="4-coumarate--CoA ligase 2"/>
    <property type="match status" value="1"/>
</dbReference>
<dbReference type="GO" id="GO:0004467">
    <property type="term" value="F:long-chain fatty acid-CoA ligase activity"/>
    <property type="evidence" value="ECO:0007669"/>
    <property type="project" value="TreeGrafter"/>
</dbReference>